<feature type="compositionally biased region" description="Basic and acidic residues" evidence="1">
    <location>
        <begin position="1208"/>
        <end position="1219"/>
    </location>
</feature>
<feature type="compositionally biased region" description="Low complexity" evidence="1">
    <location>
        <begin position="137"/>
        <end position="151"/>
    </location>
</feature>
<dbReference type="EMBL" id="CAUYUE010000003">
    <property type="protein sequence ID" value="CAK0754014.1"/>
    <property type="molecule type" value="Genomic_DNA"/>
</dbReference>
<feature type="region of interest" description="Disordered" evidence="1">
    <location>
        <begin position="1251"/>
        <end position="1279"/>
    </location>
</feature>
<feature type="region of interest" description="Disordered" evidence="1">
    <location>
        <begin position="1406"/>
        <end position="1441"/>
    </location>
</feature>
<reference evidence="2 3" key="1">
    <citation type="submission" date="2023-10" db="EMBL/GenBank/DDBJ databases">
        <authorList>
            <person name="Maclean D."/>
            <person name="Macfadyen A."/>
        </authorList>
    </citation>
    <scope>NUCLEOTIDE SEQUENCE [LARGE SCALE GENOMIC DNA]</scope>
</reference>
<feature type="region of interest" description="Disordered" evidence="1">
    <location>
        <begin position="775"/>
        <end position="873"/>
    </location>
</feature>
<feature type="compositionally biased region" description="Polar residues" evidence="1">
    <location>
        <begin position="837"/>
        <end position="850"/>
    </location>
</feature>
<feature type="compositionally biased region" description="Polar residues" evidence="1">
    <location>
        <begin position="775"/>
        <end position="786"/>
    </location>
</feature>
<feature type="region of interest" description="Disordered" evidence="1">
    <location>
        <begin position="318"/>
        <end position="418"/>
    </location>
</feature>
<evidence type="ECO:0000313" key="3">
    <source>
        <dbReference type="Proteomes" id="UP001314263"/>
    </source>
</evidence>
<feature type="region of interest" description="Disordered" evidence="1">
    <location>
        <begin position="972"/>
        <end position="991"/>
    </location>
</feature>
<feature type="compositionally biased region" description="Low complexity" evidence="1">
    <location>
        <begin position="1122"/>
        <end position="1131"/>
    </location>
</feature>
<feature type="compositionally biased region" description="Basic and acidic residues" evidence="1">
    <location>
        <begin position="660"/>
        <end position="673"/>
    </location>
</feature>
<feature type="compositionally biased region" description="Polar residues" evidence="1">
    <location>
        <begin position="1407"/>
        <end position="1425"/>
    </location>
</feature>
<feature type="region of interest" description="Disordered" evidence="1">
    <location>
        <begin position="937"/>
        <end position="957"/>
    </location>
</feature>
<feature type="compositionally biased region" description="Polar residues" evidence="1">
    <location>
        <begin position="1098"/>
        <end position="1116"/>
    </location>
</feature>
<dbReference type="Proteomes" id="UP001314263">
    <property type="component" value="Unassembled WGS sequence"/>
</dbReference>
<gene>
    <name evidence="2" type="ORF">CVIRNUC_002264</name>
</gene>
<keyword evidence="3" id="KW-1185">Reference proteome</keyword>
<feature type="compositionally biased region" description="Basic and acidic residues" evidence="1">
    <location>
        <begin position="705"/>
        <end position="717"/>
    </location>
</feature>
<feature type="compositionally biased region" description="Polar residues" evidence="1">
    <location>
        <begin position="937"/>
        <end position="952"/>
    </location>
</feature>
<feature type="region of interest" description="Disordered" evidence="1">
    <location>
        <begin position="650"/>
        <end position="749"/>
    </location>
</feature>
<comment type="caution">
    <text evidence="2">The sequence shown here is derived from an EMBL/GenBank/DDBJ whole genome shotgun (WGS) entry which is preliminary data.</text>
</comment>
<evidence type="ECO:0000313" key="2">
    <source>
        <dbReference type="EMBL" id="CAK0754014.1"/>
    </source>
</evidence>
<organism evidence="2 3">
    <name type="scientific">Coccomyxa viridis</name>
    <dbReference type="NCBI Taxonomy" id="1274662"/>
    <lineage>
        <taxon>Eukaryota</taxon>
        <taxon>Viridiplantae</taxon>
        <taxon>Chlorophyta</taxon>
        <taxon>core chlorophytes</taxon>
        <taxon>Trebouxiophyceae</taxon>
        <taxon>Trebouxiophyceae incertae sedis</taxon>
        <taxon>Coccomyxaceae</taxon>
        <taxon>Coccomyxa</taxon>
    </lineage>
</organism>
<name>A0AAV1HX68_9CHLO</name>
<accession>A0AAV1HX68</accession>
<protein>
    <submittedName>
        <fullName evidence="2">Uncharacterized protein</fullName>
    </submittedName>
</protein>
<feature type="compositionally biased region" description="Polar residues" evidence="1">
    <location>
        <begin position="817"/>
        <end position="826"/>
    </location>
</feature>
<feature type="region of interest" description="Disordered" evidence="1">
    <location>
        <begin position="607"/>
        <end position="626"/>
    </location>
</feature>
<feature type="compositionally biased region" description="Polar residues" evidence="1">
    <location>
        <begin position="1257"/>
        <end position="1279"/>
    </location>
</feature>
<feature type="region of interest" description="Disordered" evidence="1">
    <location>
        <begin position="1311"/>
        <end position="1336"/>
    </location>
</feature>
<proteinExistence type="predicted"/>
<sequence>MAGPPQLCSLWRSDSLSCISPHAAADLHQQMPPAAMPPAQCSLLGVQPLGACCGAADPHAVLQPSRVQPATPASSPPASWPANGSFSSIPQNGASSSMQHQHQLQQHIEQQTVQDASVRSIAPGTTVPWPVGVAHAGGTPSHGSPQSSGQPREALRKVVPQARGAMSDGSPVPAPQQDEPLGDGKLHPACSSRSGDGAPQSRQQQEGLRRRRLEAGSAVEPGSAVVAGSAVEAGSAVVAGSAVGAGSALLRARPQDEAARKGVLQSGSSEDLARALANLTQMVSCARSEIGQQQAAPGSACPPALDRYNQRLRLPASCDQQTAPYPPRVGAPAQHQPSRPGLVFPKQTAQPEQADVGVSASGSMSLSLPHNLAAQTRTDTSGNHSNPPSSVAAQPASQADRAHLESCRVSSTPVHSSLHGADLQGAVSAEMAATSQLRQADNEHGVKRKWKGLDASKGLQKSQEPGNAQIEPQPAAKRGRPGHALFQMEHRQQLISQLAWPACTHDAVEASPQAALSIAAGQDMQLDLQPAAGVQGLHAILRGDAAPSTSTERSKILSNEAHPSERATQQTKQSLVIAAAPFAFQQATPGPHRPQAEQLTPMLHHRQHAPTTDEAPHDAAHPEAASMQAPLPQPILCEEQLRSAQAQINPLPLTLSDKTPAADKDRPAGEDCPYHANHSCQQQLMVGSPGMGAKSCSHYKSSRSSSEERRGSRREADVAASIVRSATCPPQLALESQRGSNSPKKTGLRRFSQRDAALAGPDPDVGLELRALEGSSQQARPLTQPSPLQPSHLLMSDQPKRADQHMGGKPQAAASWTALSGSCQHVSSRHSMKEQGNHVTAQAASQSPVESSAALEKPSPAQNALVPEAGQPGSQLADCAAKLDERAIAGRSPEEELREVVQSCAEKQQLREAMQLLHSVACQISEHQNAPLQPLQPSQLRHRSQQPSQDSQPVAAGRACGLIVDEPRSQHLLPATPLPQSRPERQAEQASYAAVSAQQAGCQDASQWKQSYHCSSGRDPYSCSQRHLAPSTQAAVCREQSSPLQLFPGSPALTDIQTTNDSSIDVGGPEDIPGLGLCLPRLTTCGQPDQPGQMAPIGQSTAAEGKSDSATANGSGHASRGSQEQPEPSQQWPAKQESATEPGRHHSSASRENPEHVSTCTEGPEHGDEVIEEQAAPSEQMRASQKDATDAQHNLESTGMGHPGHVSTVREDQGEHDSMDTQNTQVEGEEECEGQAELKLSFQLSSEDQDLACGQEQAASEQRITFKQQPAGQRQSQGTPAMLHTRLPQQRKHHHSPWGTPFPRPCLHPFSQARPCPETEARHQGPAGTTSGTPAPVQRCTADVLSLSIEPTCNAEAAFSQAHPNARPPGQQRDFACGPMVEMPVKALMTAAATPCRQTGEAATVEQAMQTRQGPALTQAQQGSAEEQDWGNEPRGAAPCHGTGAAVVGMARSVERCAALAVDSELLPSQLLPSLLLPMPSPSQ</sequence>
<feature type="compositionally biased region" description="Low complexity" evidence="1">
    <location>
        <begin position="99"/>
        <end position="114"/>
    </location>
</feature>
<feature type="region of interest" description="Disordered" evidence="1">
    <location>
        <begin position="1083"/>
        <end position="1236"/>
    </location>
</feature>
<evidence type="ECO:0000256" key="1">
    <source>
        <dbReference type="SAM" id="MobiDB-lite"/>
    </source>
</evidence>
<feature type="region of interest" description="Disordered" evidence="1">
    <location>
        <begin position="544"/>
        <end position="572"/>
    </location>
</feature>
<feature type="compositionally biased region" description="Low complexity" evidence="1">
    <location>
        <begin position="385"/>
        <end position="399"/>
    </location>
</feature>
<feature type="compositionally biased region" description="Polar residues" evidence="1">
    <location>
        <begin position="360"/>
        <end position="384"/>
    </location>
</feature>
<feature type="region of interest" description="Disordered" evidence="1">
    <location>
        <begin position="456"/>
        <end position="480"/>
    </location>
</feature>
<feature type="compositionally biased region" description="Polar residues" evidence="1">
    <location>
        <begin position="84"/>
        <end position="98"/>
    </location>
</feature>
<feature type="region of interest" description="Disordered" evidence="1">
    <location>
        <begin position="65"/>
        <end position="222"/>
    </location>
</feature>